<evidence type="ECO:0000256" key="1">
    <source>
        <dbReference type="SAM" id="SignalP"/>
    </source>
</evidence>
<dbReference type="Proteomes" id="UP000451233">
    <property type="component" value="Unassembled WGS sequence"/>
</dbReference>
<feature type="signal peptide" evidence="1">
    <location>
        <begin position="1"/>
        <end position="21"/>
    </location>
</feature>
<dbReference type="RefSeq" id="WP_160905657.1">
    <property type="nucleotide sequence ID" value="NZ_WVHS01000001.1"/>
</dbReference>
<dbReference type="EMBL" id="WVHS01000001">
    <property type="protein sequence ID" value="MXV14703.1"/>
    <property type="molecule type" value="Genomic_DNA"/>
</dbReference>
<comment type="caution">
    <text evidence="2">The sequence shown here is derived from an EMBL/GenBank/DDBJ whole genome shotgun (WGS) entry which is preliminary data.</text>
</comment>
<keyword evidence="3" id="KW-1185">Reference proteome</keyword>
<evidence type="ECO:0000313" key="2">
    <source>
        <dbReference type="EMBL" id="MXV14703.1"/>
    </source>
</evidence>
<accession>A0A7K1XUL7</accession>
<feature type="chain" id="PRO_5029761984" evidence="1">
    <location>
        <begin position="22"/>
        <end position="250"/>
    </location>
</feature>
<sequence>MKLFKLLLIAAALSSSFTSSAQFKLGDALKKAASSVSSPSATEIGAGLKEALEAGVSAGADRLSAKDGFLGNAAVKLLFPPEAQKIEKTLRGLGMNKLCDDFVTSMNRAAEEAAREAKPIFISAIKQMSIKDASNILLGGQKDAATQYFKNVTTSQLKAAFTPVIQSNLEKTGATRYWADVTAAYNKVPLVKKINTDLTDYATQKSVDGLFHEVAEEELKIRTSSGARTSPLLQKVFGYADKSSNGVTIN</sequence>
<dbReference type="InterPro" id="IPR025245">
    <property type="entry name" value="DUF4197"/>
</dbReference>
<name>A0A7K1XUL7_9SPHI</name>
<organism evidence="2 3">
    <name type="scientific">Hufsiella ginkgonis</name>
    <dbReference type="NCBI Taxonomy" id="2695274"/>
    <lineage>
        <taxon>Bacteria</taxon>
        <taxon>Pseudomonadati</taxon>
        <taxon>Bacteroidota</taxon>
        <taxon>Sphingobacteriia</taxon>
        <taxon>Sphingobacteriales</taxon>
        <taxon>Sphingobacteriaceae</taxon>
        <taxon>Hufsiella</taxon>
    </lineage>
</organism>
<reference evidence="2 3" key="1">
    <citation type="submission" date="2019-11" db="EMBL/GenBank/DDBJ databases">
        <title>Pedobacter sp. HMF7056 Genome sequencing and assembly.</title>
        <authorList>
            <person name="Kang H."/>
            <person name="Kim H."/>
            <person name="Joh K."/>
        </authorList>
    </citation>
    <scope>NUCLEOTIDE SEQUENCE [LARGE SCALE GENOMIC DNA]</scope>
    <source>
        <strain evidence="2 3">HMF7056</strain>
    </source>
</reference>
<dbReference type="AlphaFoldDB" id="A0A7K1XUL7"/>
<protein>
    <submittedName>
        <fullName evidence="2">DUF4197 family protein</fullName>
    </submittedName>
</protein>
<keyword evidence="1" id="KW-0732">Signal</keyword>
<dbReference type="Pfam" id="PF13852">
    <property type="entry name" value="DUF4197"/>
    <property type="match status" value="1"/>
</dbReference>
<proteinExistence type="predicted"/>
<evidence type="ECO:0000313" key="3">
    <source>
        <dbReference type="Proteomes" id="UP000451233"/>
    </source>
</evidence>
<gene>
    <name evidence="2" type="ORF">GS398_05285</name>
</gene>